<dbReference type="Proteomes" id="UP000663920">
    <property type="component" value="Chromosome"/>
</dbReference>
<sequence>MSDFKNLFKTLQESLKNDVFVKLTLSKALRKSEGLLNVYMRLQIIEGKQVFEFKYRYKNEEKYKHFFIEEAIAEIKKLLLNTFRTGTLFTLNEDLIVLVSKKKLVSYRENYPSFKNKLPEIAPQKL</sequence>
<evidence type="ECO:0000313" key="2">
    <source>
        <dbReference type="Proteomes" id="UP000663920"/>
    </source>
</evidence>
<evidence type="ECO:0000313" key="1">
    <source>
        <dbReference type="EMBL" id="QTE23093.1"/>
    </source>
</evidence>
<organism evidence="1 2">
    <name type="scientific">Polaribacter cellanae</name>
    <dbReference type="NCBI Taxonomy" id="2818493"/>
    <lineage>
        <taxon>Bacteria</taxon>
        <taxon>Pseudomonadati</taxon>
        <taxon>Bacteroidota</taxon>
        <taxon>Flavobacteriia</taxon>
        <taxon>Flavobacteriales</taxon>
        <taxon>Flavobacteriaceae</taxon>
    </lineage>
</organism>
<dbReference type="KEGG" id="pcea:J3359_02115"/>
<evidence type="ECO:0008006" key="3">
    <source>
        <dbReference type="Google" id="ProtNLM"/>
    </source>
</evidence>
<reference evidence="1 2" key="1">
    <citation type="submission" date="2021-03" db="EMBL/GenBank/DDBJ databases">
        <title>Complete genome of Polaribacter_sp.SM13.</title>
        <authorList>
            <person name="Jeong S.W."/>
            <person name="Bae J.W."/>
        </authorList>
    </citation>
    <scope>NUCLEOTIDE SEQUENCE [LARGE SCALE GENOMIC DNA]</scope>
    <source>
        <strain evidence="1 2">SM13</strain>
    </source>
</reference>
<name>A0A975CNZ0_9FLAO</name>
<gene>
    <name evidence="1" type="ORF">J3359_02115</name>
</gene>
<dbReference type="EMBL" id="CP071869">
    <property type="protein sequence ID" value="QTE23093.1"/>
    <property type="molecule type" value="Genomic_DNA"/>
</dbReference>
<keyword evidence="2" id="KW-1185">Reference proteome</keyword>
<proteinExistence type="predicted"/>
<accession>A0A975CNZ0</accession>
<protein>
    <recommendedName>
        <fullName evidence="3">SAM-dependent methyltransferase</fullName>
    </recommendedName>
</protein>
<dbReference type="RefSeq" id="WP_208079106.1">
    <property type="nucleotide sequence ID" value="NZ_CP071869.1"/>
</dbReference>
<dbReference type="AlphaFoldDB" id="A0A975CNZ0"/>